<dbReference type="EMBL" id="JAHDVG010000463">
    <property type="protein sequence ID" value="KAH1186345.1"/>
    <property type="molecule type" value="Genomic_DNA"/>
</dbReference>
<keyword evidence="1" id="KW-1133">Transmembrane helix</keyword>
<organism evidence="2 3">
    <name type="scientific">Mauremys mutica</name>
    <name type="common">yellowpond turtle</name>
    <dbReference type="NCBI Taxonomy" id="74926"/>
    <lineage>
        <taxon>Eukaryota</taxon>
        <taxon>Metazoa</taxon>
        <taxon>Chordata</taxon>
        <taxon>Craniata</taxon>
        <taxon>Vertebrata</taxon>
        <taxon>Euteleostomi</taxon>
        <taxon>Archelosauria</taxon>
        <taxon>Testudinata</taxon>
        <taxon>Testudines</taxon>
        <taxon>Cryptodira</taxon>
        <taxon>Durocryptodira</taxon>
        <taxon>Testudinoidea</taxon>
        <taxon>Geoemydidae</taxon>
        <taxon>Geoemydinae</taxon>
        <taxon>Mauremys</taxon>
    </lineage>
</organism>
<evidence type="ECO:0000313" key="3">
    <source>
        <dbReference type="Proteomes" id="UP000827986"/>
    </source>
</evidence>
<accession>A0A9D4BAB4</accession>
<evidence type="ECO:0000256" key="1">
    <source>
        <dbReference type="SAM" id="Phobius"/>
    </source>
</evidence>
<comment type="caution">
    <text evidence="2">The sequence shown here is derived from an EMBL/GenBank/DDBJ whole genome shotgun (WGS) entry which is preliminary data.</text>
</comment>
<reference evidence="2" key="1">
    <citation type="submission" date="2021-09" db="EMBL/GenBank/DDBJ databases">
        <title>The genome of Mauremys mutica provides insights into the evolution of semi-aquatic lifestyle.</title>
        <authorList>
            <person name="Gong S."/>
            <person name="Gao Y."/>
        </authorList>
    </citation>
    <scope>NUCLEOTIDE SEQUENCE</scope>
    <source>
        <strain evidence="2">MM-2020</strain>
        <tissue evidence="2">Muscle</tissue>
    </source>
</reference>
<evidence type="ECO:0000313" key="2">
    <source>
        <dbReference type="EMBL" id="KAH1186345.1"/>
    </source>
</evidence>
<keyword evidence="3" id="KW-1185">Reference proteome</keyword>
<dbReference type="Proteomes" id="UP000827986">
    <property type="component" value="Unassembled WGS sequence"/>
</dbReference>
<keyword evidence="1" id="KW-0812">Transmembrane</keyword>
<dbReference type="AlphaFoldDB" id="A0A9D4BAB4"/>
<keyword evidence="1" id="KW-0472">Membrane</keyword>
<proteinExistence type="predicted"/>
<protein>
    <submittedName>
        <fullName evidence="2">Uncharacterized protein</fullName>
    </submittedName>
</protein>
<name>A0A9D4BAB4_9SAUR</name>
<gene>
    <name evidence="2" type="ORF">KIL84_019094</name>
</gene>
<sequence length="143" mass="16017">MNRTPRSHYFDEQNAEGEDSIFEVSPLPDNITSGLPMINVRLLFFILVLISCDILVIVFIVPRENQIVECCTVCSRSVMLVVSQLHLEVRGVKVAGRMNDMSFVVLKEALIVSISSGKQLLFVDCHQASHGWTLNSVPERRGT</sequence>
<feature type="transmembrane region" description="Helical" evidence="1">
    <location>
        <begin position="42"/>
        <end position="61"/>
    </location>
</feature>